<dbReference type="EMBL" id="MT631665">
    <property type="protein sequence ID" value="QNO56693.1"/>
    <property type="molecule type" value="Genomic_DNA"/>
</dbReference>
<gene>
    <name evidence="1" type="ORF">JBENMAEK_00012</name>
</gene>
<name>A0A7G9Z8V9_9EURY</name>
<protein>
    <recommendedName>
        <fullName evidence="2">AttH domain-containing protein</fullName>
    </recommendedName>
</protein>
<dbReference type="AlphaFoldDB" id="A0A7G9Z8V9"/>
<accession>A0A7G9Z8V9</accession>
<proteinExistence type="predicted"/>
<reference evidence="1" key="1">
    <citation type="submission" date="2020-06" db="EMBL/GenBank/DDBJ databases">
        <title>Unique genomic features of the anaerobic methanotrophic archaea.</title>
        <authorList>
            <person name="Chadwick G.L."/>
            <person name="Skennerton C.T."/>
            <person name="Laso-Perez R."/>
            <person name="Leu A.O."/>
            <person name="Speth D.R."/>
            <person name="Yu H."/>
            <person name="Morgan-Lang C."/>
            <person name="Hatzenpichler R."/>
            <person name="Goudeau D."/>
            <person name="Malmstrom R."/>
            <person name="Brazelton W.J."/>
            <person name="Woyke T."/>
            <person name="Hallam S.J."/>
            <person name="Tyson G.W."/>
            <person name="Wegener G."/>
            <person name="Boetius A."/>
            <person name="Orphan V."/>
        </authorList>
    </citation>
    <scope>NUCLEOTIDE SEQUENCE</scope>
</reference>
<sequence length="342" mass="38965">MVYINKIRGISETYRLIRKLSSINGSDVSKTLLDRVMYNVETLPPLGKEYWWFLFFGQDGENPVQIMLLIFRKYGNKMLFNNKEMVFRELEKNKFQAVTAGWVYDGEELRDLGDTNAIVEIQEKKIVSEISGQKMRLSGSFPNYELSVGDLINLELETKGNYLEDKDACGVFLPPFGVGWVDVFSDVDGIVLGKKFKGTAHLQKVVGATIFGPFHWGRIVFQNGSSISFFCLKTGKSSKTYFHTSATFHDAENNKIIRFDNPKLKISKRGNNWIAEGHDNDKTFRIVLETYAIKQYDMSGGGSQTYIEYGVTPKEFNLKTKDRMITLEDVGEGVGTFEDAYR</sequence>
<organism evidence="1">
    <name type="scientific">Candidatus Methanophaga sp. ANME-1 ERB7</name>
    <dbReference type="NCBI Taxonomy" id="2759913"/>
    <lineage>
        <taxon>Archaea</taxon>
        <taxon>Methanobacteriati</taxon>
        <taxon>Methanobacteriota</taxon>
        <taxon>Stenosarchaea group</taxon>
        <taxon>Methanomicrobia</taxon>
        <taxon>Candidatus Methanophagales</taxon>
        <taxon>Candidatus Methanophagaceae</taxon>
        <taxon>Candidatus Methanophaga</taxon>
    </lineage>
</organism>
<evidence type="ECO:0008006" key="2">
    <source>
        <dbReference type="Google" id="ProtNLM"/>
    </source>
</evidence>
<evidence type="ECO:0000313" key="1">
    <source>
        <dbReference type="EMBL" id="QNO56693.1"/>
    </source>
</evidence>